<evidence type="ECO:0000313" key="2">
    <source>
        <dbReference type="EMBL" id="MDR6299521.1"/>
    </source>
</evidence>
<dbReference type="SMART" id="SM00450">
    <property type="entry name" value="RHOD"/>
    <property type="match status" value="1"/>
</dbReference>
<dbReference type="Gene3D" id="3.40.250.10">
    <property type="entry name" value="Rhodanese-like domain"/>
    <property type="match status" value="1"/>
</dbReference>
<keyword evidence="3" id="KW-1185">Reference proteome</keyword>
<dbReference type="InterPro" id="IPR036873">
    <property type="entry name" value="Rhodanese-like_dom_sf"/>
</dbReference>
<dbReference type="PROSITE" id="PS50206">
    <property type="entry name" value="RHODANESE_3"/>
    <property type="match status" value="1"/>
</dbReference>
<protein>
    <submittedName>
        <fullName evidence="2">Rhodanese-related sulfurtransferase</fullName>
    </submittedName>
</protein>
<feature type="domain" description="Rhodanese" evidence="1">
    <location>
        <begin position="42"/>
        <end position="133"/>
    </location>
</feature>
<dbReference type="SUPFAM" id="SSF52821">
    <property type="entry name" value="Rhodanese/Cell cycle control phosphatase"/>
    <property type="match status" value="1"/>
</dbReference>
<evidence type="ECO:0000259" key="1">
    <source>
        <dbReference type="PROSITE" id="PS50206"/>
    </source>
</evidence>
<dbReference type="NCBIfam" id="NF045521">
    <property type="entry name" value="rhoda_near_glyco"/>
    <property type="match status" value="1"/>
</dbReference>
<comment type="caution">
    <text evidence="2">The sequence shown here is derived from an EMBL/GenBank/DDBJ whole genome shotgun (WGS) entry which is preliminary data.</text>
</comment>
<reference evidence="2 3" key="1">
    <citation type="submission" date="2023-07" db="EMBL/GenBank/DDBJ databases">
        <title>Genomic Encyclopedia of Type Strains, Phase IV (KMG-IV): sequencing the most valuable type-strain genomes for metagenomic binning, comparative biology and taxonomic classification.</title>
        <authorList>
            <person name="Goeker M."/>
        </authorList>
    </citation>
    <scope>NUCLEOTIDE SEQUENCE [LARGE SCALE GENOMIC DNA]</scope>
    <source>
        <strain evidence="2 3">DSM 102814</strain>
    </source>
</reference>
<dbReference type="CDD" id="cd00158">
    <property type="entry name" value="RHOD"/>
    <property type="match status" value="1"/>
</dbReference>
<organism evidence="2 3">
    <name type="scientific">Mesonia maritima</name>
    <dbReference type="NCBI Taxonomy" id="1793873"/>
    <lineage>
        <taxon>Bacteria</taxon>
        <taxon>Pseudomonadati</taxon>
        <taxon>Bacteroidota</taxon>
        <taxon>Flavobacteriia</taxon>
        <taxon>Flavobacteriales</taxon>
        <taxon>Flavobacteriaceae</taxon>
        <taxon>Mesonia</taxon>
    </lineage>
</organism>
<dbReference type="EMBL" id="JAVDQA010000001">
    <property type="protein sequence ID" value="MDR6299521.1"/>
    <property type="molecule type" value="Genomic_DNA"/>
</dbReference>
<proteinExistence type="predicted"/>
<sequence length="160" mass="18253">MLSFLPFISCAQHSNLKELLESKNSGSVPYISVEQLQMESKNNAPLVILDAREAEEYQVSHLQNAKFVGYKNFSAEKITKQIPDKNTPIVVYCSLGVRSENIGEKLQKAGYTNVKNLYGGIFEWKKKGYLVVDSEEKETEKVHAFNKKWGKWLTNAEKVY</sequence>
<dbReference type="PANTHER" id="PTHR43031:SF1">
    <property type="entry name" value="PYRIDINE NUCLEOTIDE-DISULPHIDE OXIDOREDUCTASE"/>
    <property type="match status" value="1"/>
</dbReference>
<dbReference type="InterPro" id="IPR001763">
    <property type="entry name" value="Rhodanese-like_dom"/>
</dbReference>
<dbReference type="Pfam" id="PF00581">
    <property type="entry name" value="Rhodanese"/>
    <property type="match status" value="1"/>
</dbReference>
<dbReference type="PANTHER" id="PTHR43031">
    <property type="entry name" value="FAD-DEPENDENT OXIDOREDUCTASE"/>
    <property type="match status" value="1"/>
</dbReference>
<accession>A0ABU1K1P5</accession>
<name>A0ABU1K1P5_9FLAO</name>
<gene>
    <name evidence="2" type="ORF">GGR31_000137</name>
</gene>
<dbReference type="RefSeq" id="WP_378928403.1">
    <property type="nucleotide sequence ID" value="NZ_JBHLUA010000012.1"/>
</dbReference>
<dbReference type="Proteomes" id="UP001257659">
    <property type="component" value="Unassembled WGS sequence"/>
</dbReference>
<evidence type="ECO:0000313" key="3">
    <source>
        <dbReference type="Proteomes" id="UP001257659"/>
    </source>
</evidence>
<dbReference type="InterPro" id="IPR050229">
    <property type="entry name" value="GlpE_sulfurtransferase"/>
</dbReference>